<evidence type="ECO:0000256" key="15">
    <source>
        <dbReference type="ARBA" id="ARBA00023128"/>
    </source>
</evidence>
<keyword evidence="13" id="KW-0560">Oxidoreductase</keyword>
<comment type="cofactor">
    <cofactor evidence="2">
        <name>Cu(2+)</name>
        <dbReference type="ChEBI" id="CHEBI:29036"/>
    </cofactor>
</comment>
<dbReference type="Proteomes" id="UP000236305">
    <property type="component" value="Unassembled WGS sequence"/>
</dbReference>
<evidence type="ECO:0000256" key="7">
    <source>
        <dbReference type="ARBA" id="ARBA00022692"/>
    </source>
</evidence>
<keyword evidence="18" id="KW-0676">Redox-active center</keyword>
<evidence type="ECO:0000256" key="19">
    <source>
        <dbReference type="ARBA" id="ARBA00024980"/>
    </source>
</evidence>
<feature type="domain" description="CHCH" evidence="22">
    <location>
        <begin position="166"/>
        <end position="202"/>
    </location>
</feature>
<evidence type="ECO:0000256" key="9">
    <source>
        <dbReference type="ARBA" id="ARBA00022927"/>
    </source>
</evidence>
<keyword evidence="9" id="KW-0653">Protein transport</keyword>
<dbReference type="FunFam" id="1.10.287.2900:FF:000002">
    <property type="entry name" value="Mitochondrial intermembrane space import and assembly protein"/>
    <property type="match status" value="1"/>
</dbReference>
<dbReference type="GO" id="GO:0045041">
    <property type="term" value="P:protein import into mitochondrial intermembrane space"/>
    <property type="evidence" value="ECO:0007669"/>
    <property type="project" value="InterPro"/>
</dbReference>
<dbReference type="Proteomes" id="UP000288725">
    <property type="component" value="Chromosome 6"/>
</dbReference>
<evidence type="ECO:0000256" key="6">
    <source>
        <dbReference type="ARBA" id="ARBA00022448"/>
    </source>
</evidence>
<gene>
    <name evidence="23" type="ORF">BJF96_g5600</name>
    <name evidence="24" type="ORF">VDGE_08268</name>
</gene>
<name>A0A2J8CX10_VERDA</name>
<keyword evidence="14" id="KW-0811">Translocation</keyword>
<evidence type="ECO:0000256" key="18">
    <source>
        <dbReference type="ARBA" id="ARBA00023284"/>
    </source>
</evidence>
<evidence type="ECO:0000256" key="10">
    <source>
        <dbReference type="ARBA" id="ARBA00022946"/>
    </source>
</evidence>
<comment type="caution">
    <text evidence="24">The sequence shown here is derived from an EMBL/GenBank/DDBJ whole genome shotgun (WGS) entry which is preliminary data.</text>
</comment>
<dbReference type="OrthoDB" id="7481291at2759"/>
<dbReference type="InterPro" id="IPR039289">
    <property type="entry name" value="CHCHD4"/>
</dbReference>
<keyword evidence="10" id="KW-0809">Transit peptide</keyword>
<evidence type="ECO:0000256" key="8">
    <source>
        <dbReference type="ARBA" id="ARBA00022792"/>
    </source>
</evidence>
<dbReference type="PANTHER" id="PTHR21622:SF0">
    <property type="entry name" value="COILED-COIL-HELIX-COILED-COIL-HELIX DOMAIN CONTAINING 4"/>
    <property type="match status" value="1"/>
</dbReference>
<evidence type="ECO:0000256" key="12">
    <source>
        <dbReference type="ARBA" id="ARBA00022989"/>
    </source>
</evidence>
<dbReference type="OMA" id="PRSWKNT"/>
<dbReference type="SMR" id="A0A2J8CX10"/>
<evidence type="ECO:0000256" key="3">
    <source>
        <dbReference type="ARBA" id="ARBA00004164"/>
    </source>
</evidence>
<dbReference type="Pfam" id="PF06747">
    <property type="entry name" value="CHCH"/>
    <property type="match status" value="1"/>
</dbReference>
<keyword evidence="12" id="KW-1133">Transmembrane helix</keyword>
<evidence type="ECO:0000256" key="5">
    <source>
        <dbReference type="ARBA" id="ARBA00013714"/>
    </source>
</evidence>
<comment type="subunit">
    <text evidence="4">Monomer.</text>
</comment>
<keyword evidence="11" id="KW-0735">Signal-anchor</keyword>
<evidence type="ECO:0000256" key="11">
    <source>
        <dbReference type="ARBA" id="ARBA00022968"/>
    </source>
</evidence>
<feature type="compositionally biased region" description="Acidic residues" evidence="21">
    <location>
        <begin position="211"/>
        <end position="220"/>
    </location>
</feature>
<dbReference type="GO" id="GO:0015035">
    <property type="term" value="F:protein-disulfide reductase activity"/>
    <property type="evidence" value="ECO:0007669"/>
    <property type="project" value="InterPro"/>
</dbReference>
<reference evidence="24 26" key="2">
    <citation type="submission" date="2018-12" db="EMBL/GenBank/DDBJ databases">
        <title>Genome of Verticillium dahliae isolate Getta Getta.</title>
        <authorList>
            <person name="Gardiner D.M."/>
        </authorList>
    </citation>
    <scope>NUCLEOTIDE SEQUENCE [LARGE SCALE GENOMIC DNA]</scope>
    <source>
        <strain evidence="24 26">Getta Getta</strain>
    </source>
</reference>
<evidence type="ECO:0000256" key="2">
    <source>
        <dbReference type="ARBA" id="ARBA00001973"/>
    </source>
</evidence>
<comment type="function">
    <text evidence="19">Required for the import and folding of small cysteine-containing proteins (small Tim) in the mitochondrial intermembrane space (IMS). Forms a redox cycle with ERV1 that involves a disulfide relay system. Precursor proteins to be imported into the IMS are translocated in their reduced form into the mitochondria. The oxidized form of MIA40 forms a transient intermolecular disulfide bridge with the reduced precursor protein, resulting in oxidation of the precursor protein that now contains an intramolecular disulfide bond and is able to undergo folding in the IMS.</text>
</comment>
<dbReference type="EMBL" id="MPSH01000017">
    <property type="protein sequence ID" value="PNH31211.1"/>
    <property type="molecule type" value="Genomic_DNA"/>
</dbReference>
<evidence type="ECO:0000256" key="16">
    <source>
        <dbReference type="ARBA" id="ARBA00023136"/>
    </source>
</evidence>
<keyword evidence="16" id="KW-0472">Membrane</keyword>
<dbReference type="AlphaFoldDB" id="A0A2J8CX10"/>
<evidence type="ECO:0000256" key="14">
    <source>
        <dbReference type="ARBA" id="ARBA00023010"/>
    </source>
</evidence>
<evidence type="ECO:0000313" key="23">
    <source>
        <dbReference type="EMBL" id="PNH31211.1"/>
    </source>
</evidence>
<dbReference type="Gene3D" id="6.10.140.1430">
    <property type="match status" value="1"/>
</dbReference>
<feature type="compositionally biased region" description="Basic and acidic residues" evidence="21">
    <location>
        <begin position="278"/>
        <end position="288"/>
    </location>
</feature>
<evidence type="ECO:0000256" key="4">
    <source>
        <dbReference type="ARBA" id="ARBA00011245"/>
    </source>
</evidence>
<evidence type="ECO:0000313" key="25">
    <source>
        <dbReference type="Proteomes" id="UP000236305"/>
    </source>
</evidence>
<evidence type="ECO:0000256" key="13">
    <source>
        <dbReference type="ARBA" id="ARBA00023002"/>
    </source>
</evidence>
<protein>
    <recommendedName>
        <fullName evidence="5">Mitochondrial intermembrane space import and assembly protein 40</fullName>
    </recommendedName>
    <alternativeName>
        <fullName evidence="20">Mitochondrial import inner membrane translocase TIM40</fullName>
    </alternativeName>
</protein>
<evidence type="ECO:0000256" key="20">
    <source>
        <dbReference type="ARBA" id="ARBA00033150"/>
    </source>
</evidence>
<feature type="compositionally biased region" description="Polar residues" evidence="21">
    <location>
        <begin position="290"/>
        <end position="299"/>
    </location>
</feature>
<organism evidence="24 26">
    <name type="scientific">Verticillium dahliae</name>
    <name type="common">Verticillium wilt</name>
    <dbReference type="NCBI Taxonomy" id="27337"/>
    <lineage>
        <taxon>Eukaryota</taxon>
        <taxon>Fungi</taxon>
        <taxon>Dikarya</taxon>
        <taxon>Ascomycota</taxon>
        <taxon>Pezizomycotina</taxon>
        <taxon>Sordariomycetes</taxon>
        <taxon>Hypocreomycetidae</taxon>
        <taxon>Glomerellales</taxon>
        <taxon>Plectosphaerellaceae</taxon>
        <taxon>Verticillium</taxon>
    </lineage>
</organism>
<comment type="cofactor">
    <cofactor evidence="1">
        <name>Zn(2+)</name>
        <dbReference type="ChEBI" id="CHEBI:29105"/>
    </cofactor>
</comment>
<feature type="region of interest" description="Disordered" evidence="21">
    <location>
        <begin position="98"/>
        <end position="146"/>
    </location>
</feature>
<keyword evidence="17" id="KW-1015">Disulfide bond</keyword>
<dbReference type="GO" id="GO:0005743">
    <property type="term" value="C:mitochondrial inner membrane"/>
    <property type="evidence" value="ECO:0007669"/>
    <property type="project" value="UniProtKB-SubCell"/>
</dbReference>
<evidence type="ECO:0000313" key="26">
    <source>
        <dbReference type="Proteomes" id="UP000288725"/>
    </source>
</evidence>
<dbReference type="InterPro" id="IPR010625">
    <property type="entry name" value="CHCH"/>
</dbReference>
<sequence>MYRHTVRSATRAASALRQTTLRSTPRRFASTAPADKPRTWKGSALRWGLAGAAVYYYNTSPIFADEPAPRTIPAPSDFAASDLKTVDAVIEEKRQKTIVQPKEAAPAATSAAPISSSETASEQLTAAPGSPEALEQEAGQQGAFNPETGEINWDCPCLGGMADGPCGEDFKAAFSCFVYSTEEPKGIDCIEKFQGMQDCFKKYPEIYDPELSDDREDEPVADGNAGASHEPKLAAQDHMTETIAAKVNDAVEQTTEKAGEVAEKTKAKVADVKEKVIEKATEAKDKVSTKSKPTRIQSADDTDPKQADEAIEADIKPAFSDATAANDEAAKL</sequence>
<proteinExistence type="predicted"/>
<keyword evidence="6" id="KW-0813">Transport</keyword>
<evidence type="ECO:0000256" key="17">
    <source>
        <dbReference type="ARBA" id="ARBA00023157"/>
    </source>
</evidence>
<dbReference type="PANTHER" id="PTHR21622">
    <property type="entry name" value="COILED-COIL-HELIX-COILED-COIL-HELIX DOMAIN CONTAINING 4"/>
    <property type="match status" value="1"/>
</dbReference>
<evidence type="ECO:0000313" key="24">
    <source>
        <dbReference type="EMBL" id="RXG47097.1"/>
    </source>
</evidence>
<dbReference type="GO" id="GO:0005758">
    <property type="term" value="C:mitochondrial intermembrane space"/>
    <property type="evidence" value="ECO:0007669"/>
    <property type="project" value="TreeGrafter"/>
</dbReference>
<accession>A0A2J8CX10</accession>
<dbReference type="Gene3D" id="1.10.287.2900">
    <property type="match status" value="1"/>
</dbReference>
<feature type="region of interest" description="Disordered" evidence="21">
    <location>
        <begin position="278"/>
        <end position="332"/>
    </location>
</feature>
<comment type="subcellular location">
    <subcellularLocation>
        <location evidence="3">Mitochondrion inner membrane</location>
        <topology evidence="3">Single-pass type II membrane protein</topology>
        <orientation evidence="3">Intermembrane side</orientation>
    </subcellularLocation>
</comment>
<feature type="region of interest" description="Disordered" evidence="21">
    <location>
        <begin position="211"/>
        <end position="234"/>
    </location>
</feature>
<reference evidence="23 25" key="1">
    <citation type="submission" date="2017-12" db="EMBL/GenBank/DDBJ databases">
        <title>Comparative genomics yields insights into virulence evolution of Verticillium dahliae.</title>
        <authorList>
            <person name="Fan R."/>
            <person name="Armitage A.D."/>
            <person name="Cascant-Lopez E."/>
            <person name="Sobczyk M."/>
            <person name="Cockerton H.M."/>
            <person name="Harrison R.J."/>
        </authorList>
    </citation>
    <scope>NUCLEOTIDE SEQUENCE [LARGE SCALE GENOMIC DNA]</scope>
    <source>
        <strain evidence="23 25">12008</strain>
    </source>
</reference>
<dbReference type="EMBL" id="RSDZ01000040">
    <property type="protein sequence ID" value="RXG47097.1"/>
    <property type="molecule type" value="Genomic_DNA"/>
</dbReference>
<evidence type="ECO:0000256" key="1">
    <source>
        <dbReference type="ARBA" id="ARBA00001947"/>
    </source>
</evidence>
<evidence type="ECO:0000259" key="22">
    <source>
        <dbReference type="Pfam" id="PF06747"/>
    </source>
</evidence>
<dbReference type="PROSITE" id="PS51808">
    <property type="entry name" value="CHCH"/>
    <property type="match status" value="1"/>
</dbReference>
<feature type="compositionally biased region" description="Low complexity" evidence="21">
    <location>
        <begin position="103"/>
        <end position="122"/>
    </location>
</feature>
<keyword evidence="7" id="KW-0812">Transmembrane</keyword>
<keyword evidence="15" id="KW-0496">Mitochondrion</keyword>
<keyword evidence="8" id="KW-0999">Mitochondrion inner membrane</keyword>
<evidence type="ECO:0000256" key="21">
    <source>
        <dbReference type="SAM" id="MobiDB-lite"/>
    </source>
</evidence>